<reference evidence="1 2" key="1">
    <citation type="submission" date="2019-03" db="EMBL/GenBank/DDBJ databases">
        <title>Genomics of glacier-inhabiting Cryobacterium strains.</title>
        <authorList>
            <person name="Liu Q."/>
            <person name="Xin Y.-H."/>
        </authorList>
    </citation>
    <scope>NUCLEOTIDE SEQUENCE [LARGE SCALE GENOMIC DNA]</scope>
    <source>
        <strain evidence="1 2">TMT4-23</strain>
    </source>
</reference>
<gene>
    <name evidence="1" type="ORF">E3O65_06950</name>
</gene>
<organism evidence="1 2">
    <name type="scientific">Cryobacterium breve</name>
    <dbReference type="NCBI Taxonomy" id="1259258"/>
    <lineage>
        <taxon>Bacteria</taxon>
        <taxon>Bacillati</taxon>
        <taxon>Actinomycetota</taxon>
        <taxon>Actinomycetes</taxon>
        <taxon>Micrococcales</taxon>
        <taxon>Microbacteriaceae</taxon>
        <taxon>Cryobacterium</taxon>
    </lineage>
</organism>
<evidence type="ECO:0000313" key="1">
    <source>
        <dbReference type="EMBL" id="TFC98869.1"/>
    </source>
</evidence>
<sequence length="86" mass="9603">MEDGPEFAEGSYDFARKTYRLAEVDSQVWRVYDGDTYIGIVTETDATAAEPWPHYTEHSAGDETAAAPTTHDWRAALDHLIEAAEI</sequence>
<dbReference type="EMBL" id="SOGJ01000018">
    <property type="protein sequence ID" value="TFC98869.1"/>
    <property type="molecule type" value="Genomic_DNA"/>
</dbReference>
<keyword evidence="2" id="KW-1185">Reference proteome</keyword>
<protein>
    <submittedName>
        <fullName evidence="1">Uncharacterized protein</fullName>
    </submittedName>
</protein>
<accession>A0ABY2J206</accession>
<evidence type="ECO:0000313" key="2">
    <source>
        <dbReference type="Proteomes" id="UP000298355"/>
    </source>
</evidence>
<name>A0ABY2J206_9MICO</name>
<proteinExistence type="predicted"/>
<dbReference type="Proteomes" id="UP000298355">
    <property type="component" value="Unassembled WGS sequence"/>
</dbReference>
<dbReference type="RefSeq" id="WP_134363022.1">
    <property type="nucleotide sequence ID" value="NZ_SOGJ01000018.1"/>
</dbReference>
<comment type="caution">
    <text evidence="1">The sequence shown here is derived from an EMBL/GenBank/DDBJ whole genome shotgun (WGS) entry which is preliminary data.</text>
</comment>